<dbReference type="Proteomes" id="UP001501671">
    <property type="component" value="Unassembled WGS sequence"/>
</dbReference>
<comment type="caution">
    <text evidence="1">The sequence shown here is derived from an EMBL/GenBank/DDBJ whole genome shotgun (WGS) entry which is preliminary data.</text>
</comment>
<dbReference type="RefSeq" id="WP_345252233.1">
    <property type="nucleotide sequence ID" value="NZ_BAABFO010000036.1"/>
</dbReference>
<dbReference type="EMBL" id="BAABFO010000036">
    <property type="protein sequence ID" value="GAA4342971.1"/>
    <property type="molecule type" value="Genomic_DNA"/>
</dbReference>
<reference evidence="2" key="1">
    <citation type="journal article" date="2019" name="Int. J. Syst. Evol. Microbiol.">
        <title>The Global Catalogue of Microorganisms (GCM) 10K type strain sequencing project: providing services to taxonomists for standard genome sequencing and annotation.</title>
        <authorList>
            <consortium name="The Broad Institute Genomics Platform"/>
            <consortium name="The Broad Institute Genome Sequencing Center for Infectious Disease"/>
            <person name="Wu L."/>
            <person name="Ma J."/>
        </authorList>
    </citation>
    <scope>NUCLEOTIDE SEQUENCE [LARGE SCALE GENOMIC DNA]</scope>
    <source>
        <strain evidence="2">JCM 17666</strain>
    </source>
</reference>
<evidence type="ECO:0000313" key="1">
    <source>
        <dbReference type="EMBL" id="GAA4342971.1"/>
    </source>
</evidence>
<keyword evidence="2" id="KW-1185">Reference proteome</keyword>
<name>A0ABP8HR04_9BURK</name>
<sequence>MEDWKRQATGWVDERNFEIDVAQVPDGYLMRVRVIGFPLLQDDKIYASAAEAQAAAVDFLQAQFPGTVTLGE</sequence>
<evidence type="ECO:0000313" key="2">
    <source>
        <dbReference type="Proteomes" id="UP001501671"/>
    </source>
</evidence>
<gene>
    <name evidence="1" type="ORF">GCM10023144_45470</name>
</gene>
<proteinExistence type="predicted"/>
<accession>A0ABP8HR04</accession>
<organism evidence="1 2">
    <name type="scientific">Pigmentiphaga soli</name>
    <dbReference type="NCBI Taxonomy" id="1007095"/>
    <lineage>
        <taxon>Bacteria</taxon>
        <taxon>Pseudomonadati</taxon>
        <taxon>Pseudomonadota</taxon>
        <taxon>Betaproteobacteria</taxon>
        <taxon>Burkholderiales</taxon>
        <taxon>Alcaligenaceae</taxon>
        <taxon>Pigmentiphaga</taxon>
    </lineage>
</organism>
<protein>
    <submittedName>
        <fullName evidence="1">Uncharacterized protein</fullName>
    </submittedName>
</protein>